<dbReference type="OrthoDB" id="391988at2759"/>
<dbReference type="InParanoid" id="A0A1S3H3Y3"/>
<dbReference type="PROSITE" id="PS51721">
    <property type="entry name" value="G_CP"/>
    <property type="match status" value="1"/>
</dbReference>
<keyword evidence="3" id="KW-0342">GTP-binding</keyword>
<dbReference type="InterPro" id="IPR027417">
    <property type="entry name" value="P-loop_NTPase"/>
</dbReference>
<dbReference type="GO" id="GO:0003924">
    <property type="term" value="F:GTPase activity"/>
    <property type="evidence" value="ECO:0007669"/>
    <property type="project" value="InterPro"/>
</dbReference>
<dbReference type="CDD" id="cd01857">
    <property type="entry name" value="HSR1_MMR1"/>
    <property type="match status" value="1"/>
</dbReference>
<dbReference type="STRING" id="7574.A0A1S3H3Y3"/>
<comment type="function">
    <text evidence="4">Possible regulatory or functional link with the histocompatibility cluster.</text>
</comment>
<dbReference type="KEGG" id="lak:106151834"/>
<protein>
    <recommendedName>
        <fullName evidence="5">Guanine nucleotide-binding protein-like 1</fullName>
    </recommendedName>
</protein>
<keyword evidence="8" id="KW-1185">Reference proteome</keyword>
<evidence type="ECO:0000259" key="7">
    <source>
        <dbReference type="PROSITE" id="PS51721"/>
    </source>
</evidence>
<feature type="compositionally biased region" description="Basic and acidic residues" evidence="6">
    <location>
        <begin position="43"/>
        <end position="70"/>
    </location>
</feature>
<dbReference type="InterPro" id="IPR030378">
    <property type="entry name" value="G_CP_dom"/>
</dbReference>
<dbReference type="GO" id="GO:0005525">
    <property type="term" value="F:GTP binding"/>
    <property type="evidence" value="ECO:0007669"/>
    <property type="project" value="UniProtKB-KW"/>
</dbReference>
<dbReference type="RefSeq" id="XP_013380713.1">
    <property type="nucleotide sequence ID" value="XM_013525259.1"/>
</dbReference>
<dbReference type="SUPFAM" id="SSF52540">
    <property type="entry name" value="P-loop containing nucleoside triphosphate hydrolases"/>
    <property type="match status" value="1"/>
</dbReference>
<evidence type="ECO:0000256" key="1">
    <source>
        <dbReference type="ARBA" id="ARBA00022553"/>
    </source>
</evidence>
<evidence type="ECO:0000256" key="3">
    <source>
        <dbReference type="ARBA" id="ARBA00023134"/>
    </source>
</evidence>
<evidence type="ECO:0000313" key="8">
    <source>
        <dbReference type="Proteomes" id="UP000085678"/>
    </source>
</evidence>
<evidence type="ECO:0000256" key="2">
    <source>
        <dbReference type="ARBA" id="ARBA00022741"/>
    </source>
</evidence>
<dbReference type="PANTHER" id="PTHR45709:SF3">
    <property type="entry name" value="GUANINE NUCLEOTIDE-BINDING PROTEIN-LIKE 1"/>
    <property type="match status" value="1"/>
</dbReference>
<organism evidence="8 9">
    <name type="scientific">Lingula anatina</name>
    <name type="common">Brachiopod</name>
    <name type="synonym">Lingula unguis</name>
    <dbReference type="NCBI Taxonomy" id="7574"/>
    <lineage>
        <taxon>Eukaryota</taxon>
        <taxon>Metazoa</taxon>
        <taxon>Spiralia</taxon>
        <taxon>Lophotrochozoa</taxon>
        <taxon>Brachiopoda</taxon>
        <taxon>Linguliformea</taxon>
        <taxon>Lingulata</taxon>
        <taxon>Lingulida</taxon>
        <taxon>Linguloidea</taxon>
        <taxon>Lingulidae</taxon>
        <taxon>Lingula</taxon>
    </lineage>
</organism>
<feature type="compositionally biased region" description="Basic residues" evidence="6">
    <location>
        <begin position="1"/>
        <end position="14"/>
    </location>
</feature>
<keyword evidence="1" id="KW-0597">Phosphoprotein</keyword>
<feature type="region of interest" description="Disordered" evidence="6">
    <location>
        <begin position="1"/>
        <end position="70"/>
    </location>
</feature>
<dbReference type="InterPro" id="IPR043358">
    <property type="entry name" value="GNL1-like"/>
</dbReference>
<feature type="compositionally biased region" description="Acidic residues" evidence="6">
    <location>
        <begin position="536"/>
        <end position="546"/>
    </location>
</feature>
<keyword evidence="2" id="KW-0547">Nucleotide-binding</keyword>
<feature type="domain" description="CP-type G" evidence="7">
    <location>
        <begin position="170"/>
        <end position="402"/>
    </location>
</feature>
<dbReference type="AlphaFoldDB" id="A0A1S3H3Y3"/>
<feature type="region of interest" description="Disordered" evidence="6">
    <location>
        <begin position="308"/>
        <end position="328"/>
    </location>
</feature>
<dbReference type="Proteomes" id="UP000085678">
    <property type="component" value="Unplaced"/>
</dbReference>
<dbReference type="GeneID" id="106151834"/>
<gene>
    <name evidence="9" type="primary">LOC106151834</name>
</gene>
<proteinExistence type="predicted"/>
<sequence>MPRRKPFSGKLKKKQLQEKRLRLKARKESGSASSDQSAEDGPSIDKSEVEKVKVEKLNEQPQAVDKKSDHNRYKLHFLKESSDEIQRRKREAMSTYVNLLPEESLEIAFDEVFQPGTVLDIPKRPPWNYTLSKEELEQNEEEYFQQYLENIFEQHEVEKLSYFELNLETWRQLWRVLEMSEILLLIVDIRFPVLHFSPALYDHVTRQLGKYVIVVLNKIDLAPPSLVVAWKEYLQEKFPELSIVLFTSKPKDAMERSSLSGKVLQRKRQKRVDTAVGPQQLLDVCESIVKDKVDLSSWRRKVDSGHFDRHEVDSDSDQEDTVASASQESLDLSYQDHERYKDGVLTIGCLGFPNVGKSSLMNALVGRKVVSVSRTPGHTKHFQTIYLTDTVRLCDCPGLVFPSLVPKPLQILSGIYPIAQVREPYSVVGYMAERIPLTHILKIQHSDDEGNTQPWTAWEICDAWAAKRGFLTAKAARNDVYRAANNLLRLALEGRLSLCLRPPGYTAHRDHWENHPDTEEIARLQDACKRSSMSGDGDDEDSDSMSDNDNVQKASQNPFLLLGSVDHGLLD</sequence>
<name>A0A1S3H3Y3_LINAN</name>
<accession>A0A1S3H3Y3</accession>
<dbReference type="InterPro" id="IPR006073">
    <property type="entry name" value="GTP-bd"/>
</dbReference>
<feature type="region of interest" description="Disordered" evidence="6">
    <location>
        <begin position="528"/>
        <end position="557"/>
    </location>
</feature>
<evidence type="ECO:0000313" key="9">
    <source>
        <dbReference type="RefSeq" id="XP_013380713.1"/>
    </source>
</evidence>
<evidence type="ECO:0000256" key="5">
    <source>
        <dbReference type="ARBA" id="ARBA00039902"/>
    </source>
</evidence>
<evidence type="ECO:0000256" key="6">
    <source>
        <dbReference type="SAM" id="MobiDB-lite"/>
    </source>
</evidence>
<evidence type="ECO:0000256" key="4">
    <source>
        <dbReference type="ARBA" id="ARBA00037770"/>
    </source>
</evidence>
<dbReference type="Pfam" id="PF01926">
    <property type="entry name" value="MMR_HSR1"/>
    <property type="match status" value="1"/>
</dbReference>
<dbReference type="OMA" id="CDFPVRP"/>
<dbReference type="FunCoup" id="A0A1S3H3Y3">
    <property type="interactions" value="967"/>
</dbReference>
<reference evidence="9" key="1">
    <citation type="submission" date="2025-08" db="UniProtKB">
        <authorList>
            <consortium name="RefSeq"/>
        </authorList>
    </citation>
    <scope>IDENTIFICATION</scope>
    <source>
        <tissue evidence="9">Gonads</tissue>
    </source>
</reference>
<dbReference type="Gene3D" id="3.40.50.300">
    <property type="entry name" value="P-loop containing nucleotide triphosphate hydrolases"/>
    <property type="match status" value="1"/>
</dbReference>
<dbReference type="PANTHER" id="PTHR45709">
    <property type="entry name" value="LARGE SUBUNIT GTPASE 1 HOMOLOG-RELATED"/>
    <property type="match status" value="1"/>
</dbReference>